<dbReference type="GO" id="GO:0015093">
    <property type="term" value="F:ferrous iron transmembrane transporter activity"/>
    <property type="evidence" value="ECO:0007669"/>
    <property type="project" value="InterPro"/>
</dbReference>
<dbReference type="Pfam" id="PF07664">
    <property type="entry name" value="FeoB_C"/>
    <property type="match status" value="1"/>
</dbReference>
<dbReference type="SUPFAM" id="SSF52540">
    <property type="entry name" value="P-loop containing nucleoside triphosphate hydrolases"/>
    <property type="match status" value="1"/>
</dbReference>
<gene>
    <name evidence="3" type="ORF">N869_01590</name>
</gene>
<reference evidence="3 4" key="1">
    <citation type="submission" date="2013-08" db="EMBL/GenBank/DDBJ databases">
        <title>Genome sequencing of Cellulomonas bogoriensis 69B4.</title>
        <authorList>
            <person name="Chen F."/>
            <person name="Li Y."/>
            <person name="Wang G."/>
        </authorList>
    </citation>
    <scope>NUCLEOTIDE SEQUENCE [LARGE SCALE GENOMIC DNA]</scope>
    <source>
        <strain evidence="3 4">69B4</strain>
    </source>
</reference>
<dbReference type="PANTHER" id="PTHR43185:SF1">
    <property type="entry name" value="FE(2+) TRANSPORTER FEOB"/>
    <property type="match status" value="1"/>
</dbReference>
<keyword evidence="4" id="KW-1185">Reference proteome</keyword>
<dbReference type="InterPro" id="IPR027417">
    <property type="entry name" value="P-loop_NTPase"/>
</dbReference>
<dbReference type="InterPro" id="IPR011640">
    <property type="entry name" value="Fe2_transport_prot_B_C"/>
</dbReference>
<protein>
    <submittedName>
        <fullName evidence="3">Iron transporter FeoB</fullName>
    </submittedName>
</protein>
<feature type="transmembrane region" description="Helical" evidence="1">
    <location>
        <begin position="411"/>
        <end position="433"/>
    </location>
</feature>
<keyword evidence="1" id="KW-0472">Membrane</keyword>
<feature type="transmembrane region" description="Helical" evidence="1">
    <location>
        <begin position="619"/>
        <end position="639"/>
    </location>
</feature>
<dbReference type="EMBL" id="AXCZ01000091">
    <property type="protein sequence ID" value="KGM12836.1"/>
    <property type="molecule type" value="Genomic_DNA"/>
</dbReference>
<dbReference type="Proteomes" id="UP000054314">
    <property type="component" value="Unassembled WGS sequence"/>
</dbReference>
<sequence length="644" mass="66187">MSAGCPGHAPQAGGLAPGDRRILLVGNPNVGKSTLFNTLTGGRQRVMNAPGTTVVLQQGTWTTAGADLAVTDLPGTYSLVARSPDETVVADALHAHPGATVVVLVDATAPSRSLYLLGQVARTGAPVVVVTTMVDVARARDAAPDRAGLEAYLGCPVTEIDPRSPDAAATLAHALTTPWHPTTHPVGTPDHARGATVPAALEDPVDDAAALFEWVHRALDSARAHRPLRLTRSDRADRYLLSAWIGVPALLSALWAVFWLTTGAAAPIMEATEAAVAAVGDRAGLVLGPLAGTWVEGLLVDGIGAGVGTVLAFAPLMALTYIALGVLEDSGYMARAAVLADRGLRALGLDGRAMLPLVIGFGCNLPALAATRTLPHARQRLVTALLVPWTSCAARLPVYLLLAVLVLPRHAATAVLGMYVLSVLLVVAGALVLRRGLLRGQPREALALPLPAYQVPRPGPLLVGALRRVRAFVTRAGGVVVAALTLLWLLASIPVAGVGTFADVPVEDSALGRTTQAVSPALAPAGLDDWRVTAAILTGFVAKEAVVGALGQTHPDAQGVPGDEDDEGLPARVGTTLEESSDGHPAAAAAALMVFVLAYTPCVATLAEQGRQLGVRWAAGGAVVQLAVAWGLATVVFQVGRLLT</sequence>
<keyword evidence="1" id="KW-0812">Transmembrane</keyword>
<evidence type="ECO:0000313" key="3">
    <source>
        <dbReference type="EMBL" id="KGM12836.1"/>
    </source>
</evidence>
<feature type="transmembrane region" description="Helical" evidence="1">
    <location>
        <begin position="476"/>
        <end position="502"/>
    </location>
</feature>
<comment type="caution">
    <text evidence="3">The sequence shown here is derived from an EMBL/GenBank/DDBJ whole genome shotgun (WGS) entry which is preliminary data.</text>
</comment>
<dbReference type="PROSITE" id="PS51711">
    <property type="entry name" value="G_FEOB"/>
    <property type="match status" value="1"/>
</dbReference>
<keyword evidence="1" id="KW-1133">Transmembrane helix</keyword>
<dbReference type="GO" id="GO:0005525">
    <property type="term" value="F:GTP binding"/>
    <property type="evidence" value="ECO:0007669"/>
    <property type="project" value="InterPro"/>
</dbReference>
<feature type="domain" description="FeoB-type G" evidence="2">
    <location>
        <begin position="19"/>
        <end position="181"/>
    </location>
</feature>
<dbReference type="Pfam" id="PF02421">
    <property type="entry name" value="FeoB_N"/>
    <property type="match status" value="1"/>
</dbReference>
<dbReference type="GO" id="GO:0005886">
    <property type="term" value="C:plasma membrane"/>
    <property type="evidence" value="ECO:0007669"/>
    <property type="project" value="TreeGrafter"/>
</dbReference>
<dbReference type="Gene3D" id="3.40.50.300">
    <property type="entry name" value="P-loop containing nucleotide triphosphate hydrolases"/>
    <property type="match status" value="1"/>
</dbReference>
<organism evidence="3 4">
    <name type="scientific">Cellulomonas bogoriensis 69B4 = DSM 16987</name>
    <dbReference type="NCBI Taxonomy" id="1386082"/>
    <lineage>
        <taxon>Bacteria</taxon>
        <taxon>Bacillati</taxon>
        <taxon>Actinomycetota</taxon>
        <taxon>Actinomycetes</taxon>
        <taxon>Micrococcales</taxon>
        <taxon>Cellulomonadaceae</taxon>
        <taxon>Cellulomonas</taxon>
    </lineage>
</organism>
<feature type="transmembrane region" description="Helical" evidence="1">
    <location>
        <begin position="239"/>
        <end position="260"/>
    </location>
</feature>
<dbReference type="RefSeq" id="WP_232229680.1">
    <property type="nucleotide sequence ID" value="NZ_AXCZ01000091.1"/>
</dbReference>
<dbReference type="InterPro" id="IPR030389">
    <property type="entry name" value="G_FEOB_dom"/>
</dbReference>
<dbReference type="InterPro" id="IPR011642">
    <property type="entry name" value="Gate_dom"/>
</dbReference>
<name>A0A0A0BY49_9CELL</name>
<dbReference type="AlphaFoldDB" id="A0A0A0BY49"/>
<feature type="transmembrane region" description="Helical" evidence="1">
    <location>
        <begin position="586"/>
        <end position="607"/>
    </location>
</feature>
<proteinExistence type="predicted"/>
<feature type="transmembrane region" description="Helical" evidence="1">
    <location>
        <begin position="303"/>
        <end position="327"/>
    </location>
</feature>
<evidence type="ECO:0000313" key="4">
    <source>
        <dbReference type="Proteomes" id="UP000054314"/>
    </source>
</evidence>
<dbReference type="PANTHER" id="PTHR43185">
    <property type="entry name" value="FERROUS IRON TRANSPORT PROTEIN B"/>
    <property type="match status" value="1"/>
</dbReference>
<dbReference type="InterPro" id="IPR050860">
    <property type="entry name" value="FeoB_GTPase"/>
</dbReference>
<feature type="transmembrane region" description="Helical" evidence="1">
    <location>
        <begin position="381"/>
        <end position="405"/>
    </location>
</feature>
<dbReference type="Pfam" id="PF07670">
    <property type="entry name" value="Gate"/>
    <property type="match status" value="2"/>
</dbReference>
<evidence type="ECO:0000259" key="2">
    <source>
        <dbReference type="PROSITE" id="PS51711"/>
    </source>
</evidence>
<accession>A0A0A0BY49</accession>
<evidence type="ECO:0000256" key="1">
    <source>
        <dbReference type="SAM" id="Phobius"/>
    </source>
</evidence>